<proteinExistence type="predicted"/>
<dbReference type="EMBL" id="JZIW01000001">
    <property type="protein sequence ID" value="KOO83043.1"/>
    <property type="molecule type" value="Genomic_DNA"/>
</dbReference>
<gene>
    <name evidence="3" type="ORF">CEE63_14330</name>
    <name evidence="2" type="ORF">VL23_07330</name>
</gene>
<reference evidence="3 5" key="2">
    <citation type="submission" date="2017-06" db="EMBL/GenBank/DDBJ databases">
        <authorList>
            <person name="Kim H.J."/>
            <person name="Triplett B.A."/>
        </authorList>
    </citation>
    <scope>NUCLEOTIDE SEQUENCE [LARGE SCALE GENOMIC DNA]</scope>
    <source>
        <strain evidence="3 5">594</strain>
    </source>
</reference>
<organism evidence="3 5">
    <name type="scientific">Stenotrophomonas maltophilia</name>
    <name type="common">Pseudomonas maltophilia</name>
    <name type="synonym">Xanthomonas maltophilia</name>
    <dbReference type="NCBI Taxonomy" id="40324"/>
    <lineage>
        <taxon>Bacteria</taxon>
        <taxon>Pseudomonadati</taxon>
        <taxon>Pseudomonadota</taxon>
        <taxon>Gammaproteobacteria</taxon>
        <taxon>Lysobacterales</taxon>
        <taxon>Lysobacteraceae</taxon>
        <taxon>Stenotrophomonas</taxon>
        <taxon>Stenotrophomonas maltophilia group</taxon>
    </lineage>
</organism>
<dbReference type="AlphaFoldDB" id="A0A0M2KQ61"/>
<reference evidence="2 4" key="1">
    <citation type="journal article" date="2015" name="Antimicrob. Agents Chemother.">
        <title>Whole-Genome Sequencing Identifies Emergence of a Quinolone Resistance Mutation in a Case of Stenotrophomonas maltophilia Bacteremia.</title>
        <authorList>
            <person name="Pak T.R."/>
            <person name="Altman D.R."/>
            <person name="Attie O."/>
            <person name="Sebra R."/>
            <person name="Hamula C.L."/>
            <person name="Lewis M."/>
            <person name="Deikus G."/>
            <person name="Newman L.C."/>
            <person name="Fang G."/>
            <person name="Hand J."/>
            <person name="Papel G."/>
            <person name="Wallach F."/>
            <person name="Schadt E.E."/>
            <person name="Huprikar S."/>
            <person name="van Bakel H."/>
            <person name="Kasarskis A."/>
            <person name="Bashir A."/>
        </authorList>
    </citation>
    <scope>NUCLEOTIDE SEQUENCE [LARGE SCALE GENOMIC DNA]</scope>
    <source>
        <strain evidence="2 4">ISMMS6</strain>
    </source>
</reference>
<evidence type="ECO:0000313" key="3">
    <source>
        <dbReference type="EMBL" id="OWQ72548.1"/>
    </source>
</evidence>
<protein>
    <recommendedName>
        <fullName evidence="1">Cysteine-rich CPCC domain-containing protein</fullName>
    </recommendedName>
</protein>
<evidence type="ECO:0000313" key="4">
    <source>
        <dbReference type="Proteomes" id="UP000037632"/>
    </source>
</evidence>
<evidence type="ECO:0000313" key="2">
    <source>
        <dbReference type="EMBL" id="KOO83043.1"/>
    </source>
</evidence>
<dbReference type="OrthoDB" id="1456570at2"/>
<evidence type="ECO:0000313" key="5">
    <source>
        <dbReference type="Proteomes" id="UP000197090"/>
    </source>
</evidence>
<accession>A0A0M2KQ61</accession>
<comment type="caution">
    <text evidence="3">The sequence shown here is derived from an EMBL/GenBank/DDBJ whole genome shotgun (WGS) entry which is preliminary data.</text>
</comment>
<dbReference type="Proteomes" id="UP000037632">
    <property type="component" value="Unassembled WGS sequence"/>
</dbReference>
<dbReference type="RefSeq" id="WP_032958808.1">
    <property type="nucleotide sequence ID" value="NZ_JAJNEH010000003.1"/>
</dbReference>
<dbReference type="Pfam" id="PF14206">
    <property type="entry name" value="Cys_rich_CPCC"/>
    <property type="match status" value="1"/>
</dbReference>
<sequence length="118" mass="12675">MIDLPCPSCGFLTLEDVYGSHAICPICNWEDDGVQLANPTSTGGANGESLAQAQQNALSSFPLGVEVASGFRRGSGWRPLSSTEIGHYEALRGGNHWHSKSVSYEKEAYWSMLGVLSI</sequence>
<dbReference type="InterPro" id="IPR025983">
    <property type="entry name" value="Cys_rich_CPCC"/>
</dbReference>
<dbReference type="Proteomes" id="UP000197090">
    <property type="component" value="Unassembled WGS sequence"/>
</dbReference>
<dbReference type="EMBL" id="NIVX01000086">
    <property type="protein sequence ID" value="OWQ72548.1"/>
    <property type="molecule type" value="Genomic_DNA"/>
</dbReference>
<evidence type="ECO:0000259" key="1">
    <source>
        <dbReference type="Pfam" id="PF14206"/>
    </source>
</evidence>
<feature type="domain" description="Cysteine-rich CPCC" evidence="1">
    <location>
        <begin position="5"/>
        <end position="57"/>
    </location>
</feature>
<name>A0A0M2KQ61_STEMA</name>